<dbReference type="EMBL" id="JX238501">
    <property type="protein sequence ID" value="AGB62660.1"/>
    <property type="molecule type" value="Genomic_DNA"/>
</dbReference>
<reference evidence="1" key="1">
    <citation type="submission" date="2013-11" db="EMBL/GenBank/DDBJ databases">
        <title>Discovery of phiAGATE novel phage infecting Bacillus pumilus leads to new insights in phylogeny of subfamily Spounavirinae.</title>
        <authorList>
            <person name="Barylski J."/>
            <person name="Nowicki G."/>
            <person name="Gozdzicka-Jozefiak A."/>
        </authorList>
    </citation>
    <scope>NUCLEOTIDE SEQUENCE [LARGE SCALE GENOMIC DNA]</scope>
</reference>
<evidence type="ECO:0000313" key="1">
    <source>
        <dbReference type="EMBL" id="AGB62660.1"/>
    </source>
</evidence>
<keyword evidence="2" id="KW-1185">Reference proteome</keyword>
<dbReference type="OrthoDB" id="15896at10239"/>
<evidence type="ECO:0000313" key="2">
    <source>
        <dbReference type="Proteomes" id="UP000010364"/>
    </source>
</evidence>
<organism evidence="1 2">
    <name type="scientific">Bacillus phage phiAGATE</name>
    <dbReference type="NCBI Taxonomy" id="1204533"/>
    <lineage>
        <taxon>Viruses</taxon>
        <taxon>Duplodnaviria</taxon>
        <taxon>Heunggongvirae</taxon>
        <taxon>Uroviricota</taxon>
        <taxon>Caudoviricetes</taxon>
        <taxon>Herelleviridae</taxon>
        <taxon>Bastillevirinae</taxon>
        <taxon>Agatevirus</taxon>
        <taxon>Agatevirus agate</taxon>
    </lineage>
</organism>
<sequence length="145" mass="17390">MNQSNGRHYTETDREIMHQIAILFLEDIDEAFDHMYEINDQLKEEVEYTVHLNDKTFFNSTFTTPYEAIQAIDHSQYDYDDYVMYHRNGDVTSFETFKIPPLLEYDMLYIVELILHSVDKVDFNFKKGIADLVDQLSDEFPRRRN</sequence>
<accession>L0LBX8</accession>
<dbReference type="GeneID" id="14516197"/>
<protein>
    <submittedName>
        <fullName evidence="1">Uncharacterized protein</fullName>
    </submittedName>
</protein>
<dbReference type="KEGG" id="vg:14516197"/>
<dbReference type="RefSeq" id="YP_007349253.1">
    <property type="nucleotide sequence ID" value="NC_020081.2"/>
</dbReference>
<proteinExistence type="predicted"/>
<dbReference type="Proteomes" id="UP000010364">
    <property type="component" value="Segment"/>
</dbReference>
<name>L0LBX8_9CAUD</name>